<evidence type="ECO:0000313" key="7">
    <source>
        <dbReference type="EMBL" id="KAL3271904.1"/>
    </source>
</evidence>
<dbReference type="AlphaFoldDB" id="A0ABD2MZR5"/>
<organism evidence="7 8">
    <name type="scientific">Cryptolaemus montrouzieri</name>
    <dbReference type="NCBI Taxonomy" id="559131"/>
    <lineage>
        <taxon>Eukaryota</taxon>
        <taxon>Metazoa</taxon>
        <taxon>Ecdysozoa</taxon>
        <taxon>Arthropoda</taxon>
        <taxon>Hexapoda</taxon>
        <taxon>Insecta</taxon>
        <taxon>Pterygota</taxon>
        <taxon>Neoptera</taxon>
        <taxon>Endopterygota</taxon>
        <taxon>Coleoptera</taxon>
        <taxon>Polyphaga</taxon>
        <taxon>Cucujiformia</taxon>
        <taxon>Coccinelloidea</taxon>
        <taxon>Coccinellidae</taxon>
        <taxon>Scymninae</taxon>
        <taxon>Scymnini</taxon>
        <taxon>Cryptolaemus</taxon>
    </lineage>
</organism>
<keyword evidence="4" id="KW-0325">Glycoprotein</keyword>
<gene>
    <name evidence="7" type="ORF">HHI36_022374</name>
</gene>
<dbReference type="Proteomes" id="UP001516400">
    <property type="component" value="Unassembled WGS sequence"/>
</dbReference>
<protein>
    <recommendedName>
        <fullName evidence="6">Ig-like domain-containing protein</fullName>
    </recommendedName>
</protein>
<dbReference type="Gene3D" id="2.60.40.10">
    <property type="entry name" value="Immunoglobulins"/>
    <property type="match status" value="2"/>
</dbReference>
<reference evidence="7 8" key="1">
    <citation type="journal article" date="2021" name="BMC Biol.">
        <title>Horizontally acquired antibacterial genes associated with adaptive radiation of ladybird beetles.</title>
        <authorList>
            <person name="Li H.S."/>
            <person name="Tang X.F."/>
            <person name="Huang Y.H."/>
            <person name="Xu Z.Y."/>
            <person name="Chen M.L."/>
            <person name="Du X.Y."/>
            <person name="Qiu B.Y."/>
            <person name="Chen P.T."/>
            <person name="Zhang W."/>
            <person name="Slipinski A."/>
            <person name="Escalona H.E."/>
            <person name="Waterhouse R.M."/>
            <person name="Zwick A."/>
            <person name="Pang H."/>
        </authorList>
    </citation>
    <scope>NUCLEOTIDE SEQUENCE [LARGE SCALE GENOMIC DNA]</scope>
    <source>
        <strain evidence="7">SYSU2018</strain>
    </source>
</reference>
<proteinExistence type="predicted"/>
<dbReference type="PANTHER" id="PTHR11640">
    <property type="entry name" value="NEPHRIN"/>
    <property type="match status" value="1"/>
</dbReference>
<name>A0ABD2MZR5_9CUCU</name>
<dbReference type="SUPFAM" id="SSF48726">
    <property type="entry name" value="Immunoglobulin"/>
    <property type="match status" value="3"/>
</dbReference>
<dbReference type="GO" id="GO:0016020">
    <property type="term" value="C:membrane"/>
    <property type="evidence" value="ECO:0007669"/>
    <property type="project" value="UniProtKB-SubCell"/>
</dbReference>
<dbReference type="PROSITE" id="PS50835">
    <property type="entry name" value="IG_LIKE"/>
    <property type="match status" value="1"/>
</dbReference>
<dbReference type="InterPro" id="IPR007110">
    <property type="entry name" value="Ig-like_dom"/>
</dbReference>
<comment type="caution">
    <text evidence="7">The sequence shown here is derived from an EMBL/GenBank/DDBJ whole genome shotgun (WGS) entry which is preliminary data.</text>
</comment>
<keyword evidence="5" id="KW-0393">Immunoglobulin domain</keyword>
<evidence type="ECO:0000256" key="1">
    <source>
        <dbReference type="ARBA" id="ARBA00004479"/>
    </source>
</evidence>
<feature type="domain" description="Ig-like" evidence="6">
    <location>
        <begin position="109"/>
        <end position="214"/>
    </location>
</feature>
<dbReference type="EMBL" id="JABFTP020000042">
    <property type="protein sequence ID" value="KAL3271904.1"/>
    <property type="molecule type" value="Genomic_DNA"/>
</dbReference>
<dbReference type="InterPro" id="IPR051275">
    <property type="entry name" value="Cell_adhesion_signaling"/>
</dbReference>
<dbReference type="InterPro" id="IPR036179">
    <property type="entry name" value="Ig-like_dom_sf"/>
</dbReference>
<evidence type="ECO:0000256" key="5">
    <source>
        <dbReference type="ARBA" id="ARBA00023319"/>
    </source>
</evidence>
<dbReference type="Pfam" id="PF07679">
    <property type="entry name" value="I-set"/>
    <property type="match status" value="1"/>
</dbReference>
<evidence type="ECO:0000313" key="8">
    <source>
        <dbReference type="Proteomes" id="UP001516400"/>
    </source>
</evidence>
<feature type="non-terminal residue" evidence="7">
    <location>
        <position position="1"/>
    </location>
</feature>
<evidence type="ECO:0000256" key="2">
    <source>
        <dbReference type="ARBA" id="ARBA00023136"/>
    </source>
</evidence>
<comment type="subcellular location">
    <subcellularLocation>
        <location evidence="1">Membrane</location>
        <topology evidence="1">Single-pass type I membrane protein</topology>
    </subcellularLocation>
</comment>
<dbReference type="InterPro" id="IPR013098">
    <property type="entry name" value="Ig_I-set"/>
</dbReference>
<sequence>GCLGAHVEVSPSEALVLPRQNVTFVCRVAVPLQYCRAEIPGEGTKNLGPSIPSDGKVKYYGAGLNAGQCGFTIDNVDERHNGVVKCTLGMTTESQESVGKMHLIVARPPKVPELEISKGPDNLREYKIHDTIQASCLVRDGRPVANISWFLDSEPIYDGLSMPTVVEIAKENLQSKSQNMTRQLRASDNGKRLRCVAYHPAYSNGAQETGKQLDVVYPPQKLREPLEQFGYQIGQPGVISLIIESNPKPKIEWAIGGEMIREGASDSTGRIEAQPLRELGQGRYEVNLRMAAVNKEDTEKEYTLIAQNQIGRETYTVRISTSPEPEGIEKFIREQMHGKLASNLFSTYGDSASTFFNLNFKRRRIKFVNLDESLHTV</sequence>
<accession>A0ABD2MZR5</accession>
<keyword evidence="8" id="KW-1185">Reference proteome</keyword>
<evidence type="ECO:0000256" key="4">
    <source>
        <dbReference type="ARBA" id="ARBA00023180"/>
    </source>
</evidence>
<evidence type="ECO:0000256" key="3">
    <source>
        <dbReference type="ARBA" id="ARBA00023157"/>
    </source>
</evidence>
<dbReference type="InterPro" id="IPR013783">
    <property type="entry name" value="Ig-like_fold"/>
</dbReference>
<keyword evidence="3" id="KW-1015">Disulfide bond</keyword>
<evidence type="ECO:0000259" key="6">
    <source>
        <dbReference type="PROSITE" id="PS50835"/>
    </source>
</evidence>
<dbReference type="Pfam" id="PF08205">
    <property type="entry name" value="C2-set_2"/>
    <property type="match status" value="1"/>
</dbReference>
<dbReference type="InterPro" id="IPR013162">
    <property type="entry name" value="CD80_C2-set"/>
</dbReference>
<keyword evidence="2" id="KW-0472">Membrane</keyword>